<dbReference type="PANTHER" id="PTHR16821">
    <property type="entry name" value="FRATAXIN"/>
    <property type="match status" value="1"/>
</dbReference>
<keyword evidence="9" id="KW-0408">Iron</keyword>
<keyword evidence="8" id="KW-0560">Oxidoreductase</keyword>
<keyword evidence="7" id="KW-0809">Transit peptide</keyword>
<keyword evidence="10" id="KW-0406">Ion transport</keyword>
<keyword evidence="5" id="KW-0813">Transport</keyword>
<dbReference type="SUPFAM" id="SSF55387">
    <property type="entry name" value="Frataxin/Nqo15-like"/>
    <property type="match status" value="1"/>
</dbReference>
<proteinExistence type="inferred from homology"/>
<evidence type="ECO:0000256" key="6">
    <source>
        <dbReference type="ARBA" id="ARBA00022496"/>
    </source>
</evidence>
<dbReference type="PRINTS" id="PR00904">
    <property type="entry name" value="FRATAXIN"/>
</dbReference>
<dbReference type="GO" id="GO:0034986">
    <property type="term" value="F:iron chaperone activity"/>
    <property type="evidence" value="ECO:0007669"/>
    <property type="project" value="TreeGrafter"/>
</dbReference>
<dbReference type="GO" id="GO:0051537">
    <property type="term" value="F:2 iron, 2 sulfur cluster binding"/>
    <property type="evidence" value="ECO:0007669"/>
    <property type="project" value="TreeGrafter"/>
</dbReference>
<evidence type="ECO:0000256" key="8">
    <source>
        <dbReference type="ARBA" id="ARBA00023002"/>
    </source>
</evidence>
<evidence type="ECO:0000313" key="13">
    <source>
        <dbReference type="EMBL" id="AMD20504.1"/>
    </source>
</evidence>
<dbReference type="SMART" id="SM01219">
    <property type="entry name" value="Frataxin_Cyay"/>
    <property type="match status" value="1"/>
</dbReference>
<sequence length="176" mass="20119">MLKNTCYRAIASRNLHRSICTIPRLSFVAVRLVPNQRSNARTSIVQRLHYSQTSTNKPIDPNELNKMPSHLYEEKAEEFLNSLLDKLEELAEQHPEAVSDVEYSQGVLTIVAPNVGTYVVNKQPPNKQIWLSSPISGPNRYNYYEDEWLSLRDSTNLRSILAEELSKSIKGHKIVL</sequence>
<evidence type="ECO:0000256" key="4">
    <source>
        <dbReference type="ARBA" id="ARBA00022434"/>
    </source>
</evidence>
<dbReference type="EMBL" id="CP014244">
    <property type="protein sequence ID" value="AMD20504.1"/>
    <property type="molecule type" value="Genomic_DNA"/>
</dbReference>
<organism evidence="13 14">
    <name type="scientific">Eremothecium sinecaudum</name>
    <dbReference type="NCBI Taxonomy" id="45286"/>
    <lineage>
        <taxon>Eukaryota</taxon>
        <taxon>Fungi</taxon>
        <taxon>Dikarya</taxon>
        <taxon>Ascomycota</taxon>
        <taxon>Saccharomycotina</taxon>
        <taxon>Saccharomycetes</taxon>
        <taxon>Saccharomycetales</taxon>
        <taxon>Saccharomycetaceae</taxon>
        <taxon>Eremothecium</taxon>
    </lineage>
</organism>
<evidence type="ECO:0000256" key="7">
    <source>
        <dbReference type="ARBA" id="ARBA00022946"/>
    </source>
</evidence>
<evidence type="ECO:0000256" key="1">
    <source>
        <dbReference type="ARBA" id="ARBA00004173"/>
    </source>
</evidence>
<dbReference type="PROSITE" id="PS50810">
    <property type="entry name" value="FRATAXIN_2"/>
    <property type="match status" value="1"/>
</dbReference>
<dbReference type="InterPro" id="IPR036524">
    <property type="entry name" value="Frataxin/CyaY_sf"/>
</dbReference>
<keyword evidence="4" id="KW-0409">Iron storage</keyword>
<name>A0A0X8HS74_9SACH</name>
<comment type="catalytic activity">
    <reaction evidence="12">
        <text>4 Fe(2+) + O2 + 4 H(+) = 4 Fe(3+) + 2 H2O</text>
        <dbReference type="Rhea" id="RHEA:11148"/>
        <dbReference type="ChEBI" id="CHEBI:15377"/>
        <dbReference type="ChEBI" id="CHEBI:15378"/>
        <dbReference type="ChEBI" id="CHEBI:15379"/>
        <dbReference type="ChEBI" id="CHEBI:29033"/>
        <dbReference type="ChEBI" id="CHEBI:29034"/>
        <dbReference type="EC" id="1.16.3.1"/>
    </reaction>
</comment>
<dbReference type="InterPro" id="IPR002908">
    <property type="entry name" value="Frataxin/CyaY"/>
</dbReference>
<dbReference type="GO" id="GO:0008199">
    <property type="term" value="F:ferric iron binding"/>
    <property type="evidence" value="ECO:0007669"/>
    <property type="project" value="InterPro"/>
</dbReference>
<gene>
    <name evidence="13" type="ORF">AW171_hschr42397</name>
</gene>
<dbReference type="GO" id="GO:0006879">
    <property type="term" value="P:intracellular iron ion homeostasis"/>
    <property type="evidence" value="ECO:0007669"/>
    <property type="project" value="UniProtKB-KW"/>
</dbReference>
<keyword evidence="11" id="KW-0496">Mitochondrion</keyword>
<evidence type="ECO:0000256" key="12">
    <source>
        <dbReference type="ARBA" id="ARBA00047990"/>
    </source>
</evidence>
<evidence type="ECO:0000256" key="3">
    <source>
        <dbReference type="ARBA" id="ARBA00013107"/>
    </source>
</evidence>
<evidence type="ECO:0000256" key="2">
    <source>
        <dbReference type="ARBA" id="ARBA00008183"/>
    </source>
</evidence>
<dbReference type="AlphaFoldDB" id="A0A0X8HS74"/>
<dbReference type="GO" id="GO:0008198">
    <property type="term" value="F:ferrous iron binding"/>
    <property type="evidence" value="ECO:0007669"/>
    <property type="project" value="TreeGrafter"/>
</dbReference>
<dbReference type="PANTHER" id="PTHR16821:SF2">
    <property type="entry name" value="FRATAXIN, MITOCHONDRIAL"/>
    <property type="match status" value="1"/>
</dbReference>
<evidence type="ECO:0000256" key="9">
    <source>
        <dbReference type="ARBA" id="ARBA00023004"/>
    </source>
</evidence>
<protein>
    <recommendedName>
        <fullName evidence="3">ferroxidase</fullName>
        <ecNumber evidence="3">1.16.3.1</ecNumber>
    </recommendedName>
</protein>
<dbReference type="STRING" id="45286.A0A0X8HS74"/>
<comment type="subcellular location">
    <subcellularLocation>
        <location evidence="1">Mitochondrion</location>
    </subcellularLocation>
</comment>
<comment type="similarity">
    <text evidence="2">Belongs to the frataxin family.</text>
</comment>
<dbReference type="GO" id="GO:0005739">
    <property type="term" value="C:mitochondrion"/>
    <property type="evidence" value="ECO:0007669"/>
    <property type="project" value="UniProtKB-SubCell"/>
</dbReference>
<dbReference type="GO" id="GO:0006826">
    <property type="term" value="P:iron ion transport"/>
    <property type="evidence" value="ECO:0007669"/>
    <property type="project" value="UniProtKB-KW"/>
</dbReference>
<evidence type="ECO:0000313" key="14">
    <source>
        <dbReference type="Proteomes" id="UP000243052"/>
    </source>
</evidence>
<dbReference type="Gene3D" id="3.30.920.10">
    <property type="entry name" value="Frataxin/CyaY"/>
    <property type="match status" value="1"/>
</dbReference>
<dbReference type="NCBIfam" id="TIGR03422">
    <property type="entry name" value="mito_frataxin"/>
    <property type="match status" value="1"/>
</dbReference>
<dbReference type="Pfam" id="PF01491">
    <property type="entry name" value="Frataxin_Cyay"/>
    <property type="match status" value="1"/>
</dbReference>
<evidence type="ECO:0000256" key="10">
    <source>
        <dbReference type="ARBA" id="ARBA00023065"/>
    </source>
</evidence>
<keyword evidence="14" id="KW-1185">Reference proteome</keyword>
<dbReference type="GO" id="GO:0016226">
    <property type="term" value="P:iron-sulfur cluster assembly"/>
    <property type="evidence" value="ECO:0007669"/>
    <property type="project" value="InterPro"/>
</dbReference>
<accession>A0A0X8HS74</accession>
<dbReference type="InterPro" id="IPR020895">
    <property type="entry name" value="Frataxin_CS"/>
</dbReference>
<dbReference type="InterPro" id="IPR017789">
    <property type="entry name" value="Frataxin"/>
</dbReference>
<dbReference type="PROSITE" id="PS01344">
    <property type="entry name" value="FRATAXIN_1"/>
    <property type="match status" value="1"/>
</dbReference>
<reference evidence="13 14" key="1">
    <citation type="submission" date="2016-01" db="EMBL/GenBank/DDBJ databases">
        <title>Genome sequence of the yeast Holleya sinecauda.</title>
        <authorList>
            <person name="Dietrich F.S."/>
        </authorList>
    </citation>
    <scope>NUCLEOTIDE SEQUENCE [LARGE SCALE GENOMIC DNA]</scope>
    <source>
        <strain evidence="13 14">ATCC 58844</strain>
    </source>
</reference>
<dbReference type="RefSeq" id="XP_017987500.1">
    <property type="nucleotide sequence ID" value="XM_018131922.1"/>
</dbReference>
<evidence type="ECO:0000256" key="5">
    <source>
        <dbReference type="ARBA" id="ARBA00022448"/>
    </source>
</evidence>
<dbReference type="Proteomes" id="UP000243052">
    <property type="component" value="Chromosome iv"/>
</dbReference>
<dbReference type="EC" id="1.16.3.1" evidence="3"/>
<keyword evidence="6" id="KW-0410">Iron transport</keyword>
<dbReference type="OrthoDB" id="1897642at2759"/>
<dbReference type="GeneID" id="28723750"/>
<evidence type="ECO:0000256" key="11">
    <source>
        <dbReference type="ARBA" id="ARBA00023128"/>
    </source>
</evidence>
<dbReference type="GO" id="GO:0004322">
    <property type="term" value="F:ferroxidase activity"/>
    <property type="evidence" value="ECO:0007669"/>
    <property type="project" value="UniProtKB-EC"/>
</dbReference>
<dbReference type="NCBIfam" id="TIGR03421">
    <property type="entry name" value="FeS_CyaY"/>
    <property type="match status" value="1"/>
</dbReference>